<dbReference type="OrthoDB" id="475881at2759"/>
<keyword evidence="1" id="KW-0862">Zinc</keyword>
<dbReference type="Proteomes" id="UP000186817">
    <property type="component" value="Unassembled WGS sequence"/>
</dbReference>
<feature type="region of interest" description="Disordered" evidence="2">
    <location>
        <begin position="137"/>
        <end position="202"/>
    </location>
</feature>
<dbReference type="PROSITE" id="PS50158">
    <property type="entry name" value="ZF_CCHC"/>
    <property type="match status" value="1"/>
</dbReference>
<evidence type="ECO:0000256" key="1">
    <source>
        <dbReference type="PROSITE-ProRule" id="PRU00047"/>
    </source>
</evidence>
<feature type="domain" description="CCHC-type" evidence="3">
    <location>
        <begin position="417"/>
        <end position="432"/>
    </location>
</feature>
<feature type="region of interest" description="Disordered" evidence="2">
    <location>
        <begin position="1567"/>
        <end position="1591"/>
    </location>
</feature>
<comment type="caution">
    <text evidence="4">The sequence shown here is derived from an EMBL/GenBank/DDBJ whole genome shotgun (WGS) entry which is preliminary data.</text>
</comment>
<accession>A0A1Q9EKU3</accession>
<dbReference type="GO" id="GO:0003676">
    <property type="term" value="F:nucleic acid binding"/>
    <property type="evidence" value="ECO:0007669"/>
    <property type="project" value="InterPro"/>
</dbReference>
<dbReference type="Pfam" id="PF00098">
    <property type="entry name" value="zf-CCHC"/>
    <property type="match status" value="1"/>
</dbReference>
<feature type="region of interest" description="Disordered" evidence="2">
    <location>
        <begin position="365"/>
        <end position="412"/>
    </location>
</feature>
<dbReference type="GO" id="GO:0008270">
    <property type="term" value="F:zinc ion binding"/>
    <property type="evidence" value="ECO:0007669"/>
    <property type="project" value="UniProtKB-KW"/>
</dbReference>
<keyword evidence="1" id="KW-0479">Metal-binding</keyword>
<evidence type="ECO:0000259" key="3">
    <source>
        <dbReference type="PROSITE" id="PS50158"/>
    </source>
</evidence>
<keyword evidence="1" id="KW-0863">Zinc-finger</keyword>
<dbReference type="SUPFAM" id="SSF57756">
    <property type="entry name" value="Retrovirus zinc finger-like domains"/>
    <property type="match status" value="1"/>
</dbReference>
<sequence length="1733" mass="194428">MSTTGGAVTKTKDGVPQWSGEAQSFTEYEEQCLLYEQSVEYYKRYMVAPRLISELQGPAKRLVIGKKPDWVSFPGGVQVLLNTLRASLGKPHVSEMADYLTKYFRQTRRKSQESMSDYITRKCEVYLRAQQALKRVLPQHSKPRPTSTTSSTSGYAYPTWSRRTSVESNEGGAQAATPVAEASTMEAPAKEEAGSDPGSRSQWSDWQWNTWGSAWTGGWQGYQSYWTNDWWRAGGPGYGNKGIEEDGPTEILPDFVQGWYLLFDASLSTTERNLIHTAVQGDYSLQRIAQELRAQWDDNNIRQRDNSHQTSYLGEDDEPCYEEEAETMEGFSAEHLTEEGHALVAEAESEAQEALALLHQARRTLKEAREKQHQVKLSRQYYKPGSGRTSSSGAPSSSRFSSWGKGSGQRDDSKMTCLKCGKVGHRAANCPQKEQPQAQHADDASESAPFICFSEAALAAHGTGSDAMSTHDAMRKGWCVVDGGATRTLGSVVALQSVVDQNTAMTGKTKILNVDPSRRPTFSFGNSSENTCSSTIELGVQAGNKEGKLTVHALDAGSGPILLSVSSLSKAFSEWTPDYRRLVRNMSINKMNKATLQANLRSHGEEPPESWTMIELRSRLAEVDPSLTEPAATGSNKTELQTWVQRINKARAKKANLIEVCRDEMGIEVTGNETIPVLERRALQRAHALATPAAADLVGFGKHAALEYQDINRYQPTFREWVLRTDSEESGCDYRLRRLAKWLRENPIKTDEDEAPIKPKATRKKTTTSSVVSSSAASSTTPSAAIDKDMVAILQNLTSAMQNLQEKVSDLEESRERPRKKDNSKETGSKGSSEGYPMIQDKDLVGHAVAAKQLSMWNGADLGSQEGLKFVLQQIVRWTSLVLSVNNNMPLHRDVNNEANLPNIVVGFGSYQGGGLWVQETVQAREMGLENKTQQQLTKKTTPHGEEIWGRIFETKNHVVTFPPKAWHETESWSGERVVLSAYTSRGQEHLSQEDLEDLRRTGFPIPPRPRRAFLGVMAAEGRESESEKKKEEERIKRQLYLLHSATGHCSKEHLLAALKRRNARPEVLKLAAEFRCSICEERQRVQPRHLSSLEPLPPKFHTVSADVGHWVHPETKAVKDFCDRHQVFLDLVPGEAHWKVGVCEQAVQGLKSVMDKLCQAEGTLSAEEALATAVRVFNQRDLIRGFAPAQHVLGQAPDETGRIDVAVPAIPPELLVENPGGTDPRQERKRAAQFKSHFLEVAEEAWFCSESSYWSDKRASVQVEVDLPQTQSGWSKALQNFEGYLVSAMRRRAVEVREKHLTEEERLAFQGAKAVEVKNFVAARAFEALPENIKPNKEQAIGMRWILTWKQKEDGTVKAKARAVLLGYQDPSYEHRQTTAPVMSRQARQMLLQQAARRKWTVFKGDVSGAFLQGRDYPGILHCTPCDEICDALGVPRNSIMRLRRACYGLVDAPLEWYRSVAEFLESLGLERTWSDPCTWVWRVQGELKGMISGHVDDFMFGGSDQDREWQNILTQIKARFQWGDWERDTEGFTQCGVRIVRTEAGYELSQPQFVEALKEIPLNASRRKDRKEETTERERSPGAAEAQAAANGEDSLYYARYQWSELEFGNVDPRAALEVVRRVPGCLITDSRNVYDKLNTEVLIVKGAEKRTDLELMGLKESQYTTDLSIRWVHSEAQLANSLTKAGGGKEIEMYYQMRYQWRIVDDEQMRSARRRRQDGVAPLAAGEEGE</sequence>
<dbReference type="InterPro" id="IPR036875">
    <property type="entry name" value="Znf_CCHC_sf"/>
</dbReference>
<reference evidence="4 5" key="1">
    <citation type="submission" date="2016-02" db="EMBL/GenBank/DDBJ databases">
        <title>Genome analysis of coral dinoflagellate symbionts highlights evolutionary adaptations to a symbiotic lifestyle.</title>
        <authorList>
            <person name="Aranda M."/>
            <person name="Li Y."/>
            <person name="Liew Y.J."/>
            <person name="Baumgarten S."/>
            <person name="Simakov O."/>
            <person name="Wilson M."/>
            <person name="Piel J."/>
            <person name="Ashoor H."/>
            <person name="Bougouffa S."/>
            <person name="Bajic V.B."/>
            <person name="Ryu T."/>
            <person name="Ravasi T."/>
            <person name="Bayer T."/>
            <person name="Micklem G."/>
            <person name="Kim H."/>
            <person name="Bhak J."/>
            <person name="Lajeunesse T.C."/>
            <person name="Voolstra C.R."/>
        </authorList>
    </citation>
    <scope>NUCLEOTIDE SEQUENCE [LARGE SCALE GENOMIC DNA]</scope>
    <source>
        <strain evidence="4 5">CCMP2467</strain>
    </source>
</reference>
<organism evidence="4 5">
    <name type="scientific">Symbiodinium microadriaticum</name>
    <name type="common">Dinoflagellate</name>
    <name type="synonym">Zooxanthella microadriatica</name>
    <dbReference type="NCBI Taxonomy" id="2951"/>
    <lineage>
        <taxon>Eukaryota</taxon>
        <taxon>Sar</taxon>
        <taxon>Alveolata</taxon>
        <taxon>Dinophyceae</taxon>
        <taxon>Suessiales</taxon>
        <taxon>Symbiodiniaceae</taxon>
        <taxon>Symbiodinium</taxon>
    </lineage>
</organism>
<dbReference type="SMART" id="SM00343">
    <property type="entry name" value="ZnF_C2HC"/>
    <property type="match status" value="1"/>
</dbReference>
<feature type="compositionally biased region" description="Low complexity" evidence="2">
    <location>
        <begin position="385"/>
        <end position="404"/>
    </location>
</feature>
<feature type="region of interest" description="Disordered" evidence="2">
    <location>
        <begin position="753"/>
        <end position="781"/>
    </location>
</feature>
<dbReference type="Gene3D" id="4.10.60.10">
    <property type="entry name" value="Zinc finger, CCHC-type"/>
    <property type="match status" value="1"/>
</dbReference>
<dbReference type="InterPro" id="IPR013103">
    <property type="entry name" value="RVT_2"/>
</dbReference>
<feature type="region of interest" description="Disordered" evidence="2">
    <location>
        <begin position="806"/>
        <end position="838"/>
    </location>
</feature>
<feature type="compositionally biased region" description="Basic and acidic residues" evidence="2">
    <location>
        <begin position="1572"/>
        <end position="1582"/>
    </location>
</feature>
<dbReference type="Pfam" id="PF07727">
    <property type="entry name" value="RVT_2"/>
    <property type="match status" value="1"/>
</dbReference>
<gene>
    <name evidence="4" type="ORF">AK812_SmicGene8497</name>
</gene>
<evidence type="ECO:0000313" key="4">
    <source>
        <dbReference type="EMBL" id="OLQ08052.1"/>
    </source>
</evidence>
<keyword evidence="5" id="KW-1185">Reference proteome</keyword>
<proteinExistence type="predicted"/>
<evidence type="ECO:0000313" key="5">
    <source>
        <dbReference type="Proteomes" id="UP000186817"/>
    </source>
</evidence>
<protein>
    <submittedName>
        <fullName evidence="4">Retrovirus-related Pol polyprotein from transposon TNT 1-94</fullName>
    </submittedName>
</protein>
<feature type="compositionally biased region" description="Basic and acidic residues" evidence="2">
    <location>
        <begin position="807"/>
        <end position="828"/>
    </location>
</feature>
<name>A0A1Q9EKU3_SYMMI</name>
<evidence type="ECO:0000256" key="2">
    <source>
        <dbReference type="SAM" id="MobiDB-lite"/>
    </source>
</evidence>
<dbReference type="EMBL" id="LSRX01000126">
    <property type="protein sequence ID" value="OLQ08052.1"/>
    <property type="molecule type" value="Genomic_DNA"/>
</dbReference>
<feature type="region of interest" description="Disordered" evidence="2">
    <location>
        <begin position="1"/>
        <end position="20"/>
    </location>
</feature>
<dbReference type="InterPro" id="IPR001878">
    <property type="entry name" value="Znf_CCHC"/>
</dbReference>
<feature type="compositionally biased region" description="Low complexity" evidence="2">
    <location>
        <begin position="767"/>
        <end position="781"/>
    </location>
</feature>